<protein>
    <submittedName>
        <fullName evidence="1">Uncharacterized protein</fullName>
    </submittedName>
</protein>
<name>A0A8S1JRE8_PARPR</name>
<dbReference type="Proteomes" id="UP000688137">
    <property type="component" value="Unassembled WGS sequence"/>
</dbReference>
<sequence length="117" mass="13799">MSFVPKKPLQARKIVCQYYPPALGLVYKRPDNKTKMYKIQFNEMVQINDADKITSFLYDQHSLHFNEQNVPYEQILEIVQLILSNQKLMKSSSLSFKKKQSPFTYDQAFSDEEIDLI</sequence>
<evidence type="ECO:0000313" key="2">
    <source>
        <dbReference type="Proteomes" id="UP000688137"/>
    </source>
</evidence>
<evidence type="ECO:0000313" key="1">
    <source>
        <dbReference type="EMBL" id="CAD8044595.1"/>
    </source>
</evidence>
<reference evidence="1" key="1">
    <citation type="submission" date="2021-01" db="EMBL/GenBank/DDBJ databases">
        <authorList>
            <consortium name="Genoscope - CEA"/>
            <person name="William W."/>
        </authorList>
    </citation>
    <scope>NUCLEOTIDE SEQUENCE</scope>
</reference>
<proteinExistence type="predicted"/>
<organism evidence="1 2">
    <name type="scientific">Paramecium primaurelia</name>
    <dbReference type="NCBI Taxonomy" id="5886"/>
    <lineage>
        <taxon>Eukaryota</taxon>
        <taxon>Sar</taxon>
        <taxon>Alveolata</taxon>
        <taxon>Ciliophora</taxon>
        <taxon>Intramacronucleata</taxon>
        <taxon>Oligohymenophorea</taxon>
        <taxon>Peniculida</taxon>
        <taxon>Parameciidae</taxon>
        <taxon>Paramecium</taxon>
    </lineage>
</organism>
<dbReference type="OMA" id="DQHSLHF"/>
<accession>A0A8S1JRE8</accession>
<gene>
    <name evidence="1" type="ORF">PPRIM_AZ9-3.1.T0080160</name>
</gene>
<dbReference type="EMBL" id="CAJJDM010000004">
    <property type="protein sequence ID" value="CAD8044595.1"/>
    <property type="molecule type" value="Genomic_DNA"/>
</dbReference>
<keyword evidence="2" id="KW-1185">Reference proteome</keyword>
<comment type="caution">
    <text evidence="1">The sequence shown here is derived from an EMBL/GenBank/DDBJ whole genome shotgun (WGS) entry which is preliminary data.</text>
</comment>
<dbReference type="AlphaFoldDB" id="A0A8S1JRE8"/>